<dbReference type="KEGG" id="aly:9300524"/>
<organism evidence="3">
    <name type="scientific">Arabidopsis lyrata subsp. lyrata</name>
    <name type="common">Lyre-leaved rock-cress</name>
    <dbReference type="NCBI Taxonomy" id="81972"/>
    <lineage>
        <taxon>Eukaryota</taxon>
        <taxon>Viridiplantae</taxon>
        <taxon>Streptophyta</taxon>
        <taxon>Embryophyta</taxon>
        <taxon>Tracheophyta</taxon>
        <taxon>Spermatophyta</taxon>
        <taxon>Magnoliopsida</taxon>
        <taxon>eudicotyledons</taxon>
        <taxon>Gunneridae</taxon>
        <taxon>Pentapetalae</taxon>
        <taxon>rosids</taxon>
        <taxon>malvids</taxon>
        <taxon>Brassicales</taxon>
        <taxon>Brassicaceae</taxon>
        <taxon>Camelineae</taxon>
        <taxon>Arabidopsis</taxon>
    </lineage>
</organism>
<gene>
    <name evidence="2" type="ORF">ARALYDRAFT_685257</name>
</gene>
<protein>
    <submittedName>
        <fullName evidence="2">Predicted protein</fullName>
    </submittedName>
</protein>
<dbReference type="EMBL" id="GL348720">
    <property type="protein sequence ID" value="EFH40707.1"/>
    <property type="molecule type" value="Genomic_DNA"/>
</dbReference>
<accession>D7MLP8</accession>
<keyword evidence="3" id="KW-1185">Reference proteome</keyword>
<dbReference type="AlphaFoldDB" id="D7MLP8"/>
<reference evidence="3" key="1">
    <citation type="journal article" date="2011" name="Nat. Genet.">
        <title>The Arabidopsis lyrata genome sequence and the basis of rapid genome size change.</title>
        <authorList>
            <person name="Hu T.T."/>
            <person name="Pattyn P."/>
            <person name="Bakker E.G."/>
            <person name="Cao J."/>
            <person name="Cheng J.-F."/>
            <person name="Clark R.M."/>
            <person name="Fahlgren N."/>
            <person name="Fawcett J.A."/>
            <person name="Grimwood J."/>
            <person name="Gundlach H."/>
            <person name="Haberer G."/>
            <person name="Hollister J.D."/>
            <person name="Ossowski S."/>
            <person name="Ottilar R.P."/>
            <person name="Salamov A.A."/>
            <person name="Schneeberger K."/>
            <person name="Spannagl M."/>
            <person name="Wang X."/>
            <person name="Yang L."/>
            <person name="Nasrallah M.E."/>
            <person name="Bergelson J."/>
            <person name="Carrington J.C."/>
            <person name="Gaut B.S."/>
            <person name="Schmutz J."/>
            <person name="Mayer K.F.X."/>
            <person name="Van de Peer Y."/>
            <person name="Grigoriev I.V."/>
            <person name="Nordborg M."/>
            <person name="Weigel D."/>
            <person name="Guo Y.-L."/>
        </authorList>
    </citation>
    <scope>NUCLEOTIDE SEQUENCE [LARGE SCALE GENOMIC DNA]</scope>
    <source>
        <strain evidence="3">cv. MN47</strain>
    </source>
</reference>
<evidence type="ECO:0000313" key="2">
    <source>
        <dbReference type="EMBL" id="EFH40707.1"/>
    </source>
</evidence>
<dbReference type="InterPro" id="IPR006566">
    <property type="entry name" value="FBD"/>
</dbReference>
<dbReference type="PANTHER" id="PTHR31900:SF36">
    <property type="entry name" value="F-BOX DOMAIN-CONTAINING PROTEIN"/>
    <property type="match status" value="1"/>
</dbReference>
<feature type="non-terminal residue" evidence="2">
    <location>
        <position position="1"/>
    </location>
</feature>
<dbReference type="Pfam" id="PF08387">
    <property type="entry name" value="FBD"/>
    <property type="match status" value="1"/>
</dbReference>
<proteinExistence type="predicted"/>
<dbReference type="HOGENOM" id="CLU_010721_11_2_1"/>
<name>D7MLP8_ARALL</name>
<evidence type="ECO:0000313" key="3">
    <source>
        <dbReference type="Proteomes" id="UP000008694"/>
    </source>
</evidence>
<dbReference type="OrthoDB" id="1040048at2759"/>
<dbReference type="SMART" id="SM00579">
    <property type="entry name" value="FBD"/>
    <property type="match status" value="1"/>
</dbReference>
<dbReference type="InterPro" id="IPR050232">
    <property type="entry name" value="FBL13/AtMIF1-like"/>
</dbReference>
<dbReference type="Proteomes" id="UP000008694">
    <property type="component" value="Unassembled WGS sequence"/>
</dbReference>
<feature type="domain" description="FBD" evidence="1">
    <location>
        <begin position="62"/>
        <end position="133"/>
    </location>
</feature>
<sequence length="133" mass="14949">DVGGIFCCLVHLKMCTCEPEWLELLMHVLKKSPKLRALKFEKCPGQGVVPCSPWMEPSSVPDCLLSSLETVEWVMYKGTEEENEVVALILRSGSCLRKVTIHPISTSNSKKLRMIKELSLSPRRSPTCQLAFD</sequence>
<evidence type="ECO:0000259" key="1">
    <source>
        <dbReference type="SMART" id="SM00579"/>
    </source>
</evidence>
<dbReference type="PANTHER" id="PTHR31900">
    <property type="entry name" value="F-BOX/RNI SUPERFAMILY PROTEIN-RELATED"/>
    <property type="match status" value="1"/>
</dbReference>
<dbReference type="Gramene" id="Al_scaffold_0008_2077">
    <property type="protein sequence ID" value="Al_scaffold_0008_2077"/>
    <property type="gene ID" value="Al_scaffold_0008_2077"/>
</dbReference>